<dbReference type="GO" id="GO:0005829">
    <property type="term" value="C:cytosol"/>
    <property type="evidence" value="ECO:0007669"/>
    <property type="project" value="TreeGrafter"/>
</dbReference>
<dbReference type="NCBIfam" id="TIGR01484">
    <property type="entry name" value="HAD-SF-IIB"/>
    <property type="match status" value="1"/>
</dbReference>
<keyword evidence="2" id="KW-1185">Reference proteome</keyword>
<dbReference type="OrthoDB" id="9781413at2"/>
<dbReference type="CDD" id="cd07516">
    <property type="entry name" value="HAD_Pase"/>
    <property type="match status" value="1"/>
</dbReference>
<gene>
    <name evidence="1" type="ORF">D0Y96_09125</name>
</gene>
<dbReference type="GO" id="GO:0016791">
    <property type="term" value="F:phosphatase activity"/>
    <property type="evidence" value="ECO:0007669"/>
    <property type="project" value="TreeGrafter"/>
</dbReference>
<dbReference type="Pfam" id="PF08282">
    <property type="entry name" value="Hydrolase_3"/>
    <property type="match status" value="1"/>
</dbReference>
<dbReference type="InterPro" id="IPR006379">
    <property type="entry name" value="HAD-SF_hydro_IIB"/>
</dbReference>
<dbReference type="Proteomes" id="UP000264702">
    <property type="component" value="Unassembled WGS sequence"/>
</dbReference>
<dbReference type="PROSITE" id="PS01229">
    <property type="entry name" value="COF_2"/>
    <property type="match status" value="1"/>
</dbReference>
<dbReference type="PANTHER" id="PTHR10000:SF8">
    <property type="entry name" value="HAD SUPERFAMILY HYDROLASE-LIKE, TYPE 3"/>
    <property type="match status" value="1"/>
</dbReference>
<dbReference type="RefSeq" id="WP_117299058.1">
    <property type="nucleotide sequence ID" value="NZ_QVQT02000003.1"/>
</dbReference>
<dbReference type="InterPro" id="IPR023214">
    <property type="entry name" value="HAD_sf"/>
</dbReference>
<comment type="caution">
    <text evidence="1">The sequence shown here is derived from an EMBL/GenBank/DDBJ whole genome shotgun (WGS) entry which is preliminary data.</text>
</comment>
<reference evidence="1 2" key="1">
    <citation type="submission" date="2018-08" db="EMBL/GenBank/DDBJ databases">
        <title>Acidipila sp. 4G-K13, an acidobacterium isolated from forest soil.</title>
        <authorList>
            <person name="Gao Z.-H."/>
            <person name="Qiu L.-H."/>
        </authorList>
    </citation>
    <scope>NUCLEOTIDE SEQUENCE [LARGE SCALE GENOMIC DNA]</scope>
    <source>
        <strain evidence="1 2">4G-K13</strain>
    </source>
</reference>
<dbReference type="Gene3D" id="3.30.1240.10">
    <property type="match status" value="1"/>
</dbReference>
<accession>A0A372IPJ9</accession>
<organism evidence="1 2">
    <name type="scientific">Paracidobacterium acidisoli</name>
    <dbReference type="NCBI Taxonomy" id="2303751"/>
    <lineage>
        <taxon>Bacteria</taxon>
        <taxon>Pseudomonadati</taxon>
        <taxon>Acidobacteriota</taxon>
        <taxon>Terriglobia</taxon>
        <taxon>Terriglobales</taxon>
        <taxon>Acidobacteriaceae</taxon>
        <taxon>Paracidobacterium</taxon>
    </lineage>
</organism>
<evidence type="ECO:0000313" key="1">
    <source>
        <dbReference type="EMBL" id="RFU16890.1"/>
    </source>
</evidence>
<dbReference type="SUPFAM" id="SSF56784">
    <property type="entry name" value="HAD-like"/>
    <property type="match status" value="1"/>
</dbReference>
<sequence length="296" mass="32474">MLSPFRLPAPRLIAIDIDGTLLPSRGTAVSERNRQALREAEAAGIEIVIATGRRHTYTTPIIEPIGLRSQTVLITSNGTVTRALDGMRIDRRLLPVETARGICPLLREFGETTVFTFDRDGAGELVIESFEQLHARISLWVEANRASLIEVRPIERVFDSGEAPVQSMICGTPQEMRDAEQRLTESAFAEQIELHRTEYPHRDLTILDILPPGCSKGVSLHDLATARGIAREEIMAIGDNWNDLEMLEYAGRPVVMANGAPDLVELAQNRGWTLAPSNDADGVAQMIESVCAGVSV</sequence>
<evidence type="ECO:0000313" key="2">
    <source>
        <dbReference type="Proteomes" id="UP000264702"/>
    </source>
</evidence>
<dbReference type="AlphaFoldDB" id="A0A372IPJ9"/>
<protein>
    <submittedName>
        <fullName evidence="1">HAD family phosphatase</fullName>
    </submittedName>
</protein>
<dbReference type="Gene3D" id="3.40.50.1000">
    <property type="entry name" value="HAD superfamily/HAD-like"/>
    <property type="match status" value="1"/>
</dbReference>
<dbReference type="GO" id="GO:0000287">
    <property type="term" value="F:magnesium ion binding"/>
    <property type="evidence" value="ECO:0007669"/>
    <property type="project" value="TreeGrafter"/>
</dbReference>
<dbReference type="PANTHER" id="PTHR10000">
    <property type="entry name" value="PHOSPHOSERINE PHOSPHATASE"/>
    <property type="match status" value="1"/>
</dbReference>
<dbReference type="EMBL" id="QVQT01000003">
    <property type="protein sequence ID" value="RFU16890.1"/>
    <property type="molecule type" value="Genomic_DNA"/>
</dbReference>
<dbReference type="InterPro" id="IPR036412">
    <property type="entry name" value="HAD-like_sf"/>
</dbReference>
<name>A0A372IPJ9_9BACT</name>
<proteinExistence type="predicted"/>